<name>A0AAU9JJ18_9CILI</name>
<sequence>MERLSQWNSLKISLQAVDFQENIMDNILQNASNTKEAVKLIENNEIILMESNKAAMKAREGAKKAREEAKKAREEAIEAREAAKNAREEAIKAREAAKKAREEAKKAREEAEKAREEAEKGREEAKKAREESKKAREEAKKVREAALRVNTRRQISPREMSPQLLQISEQLADHEEGKEVDQSLPSDQLNVNYNFSDRFNYSKGISERNKQKPRKIDYQIGMAPDLCAICIEKFTINEAIFGLPRNHLFHQNCIMGWLSRKTKCPLCNLNL</sequence>
<evidence type="ECO:0000256" key="5">
    <source>
        <dbReference type="SAM" id="MobiDB-lite"/>
    </source>
</evidence>
<dbReference type="AlphaFoldDB" id="A0AAU9JJ18"/>
<dbReference type="Gene3D" id="3.30.40.10">
    <property type="entry name" value="Zinc/RING finger domain, C3HC4 (zinc finger)"/>
    <property type="match status" value="1"/>
</dbReference>
<dbReference type="Pfam" id="PF13639">
    <property type="entry name" value="zf-RING_2"/>
    <property type="match status" value="1"/>
</dbReference>
<keyword evidence="1" id="KW-0479">Metal-binding</keyword>
<dbReference type="InterPro" id="IPR051834">
    <property type="entry name" value="RING_finger_E3_ligase"/>
</dbReference>
<dbReference type="CDD" id="cd16454">
    <property type="entry name" value="RING-H2_PA-TM-RING"/>
    <property type="match status" value="1"/>
</dbReference>
<dbReference type="GO" id="GO:0006511">
    <property type="term" value="P:ubiquitin-dependent protein catabolic process"/>
    <property type="evidence" value="ECO:0007669"/>
    <property type="project" value="TreeGrafter"/>
</dbReference>
<dbReference type="SMART" id="SM00184">
    <property type="entry name" value="RING"/>
    <property type="match status" value="1"/>
</dbReference>
<reference evidence="7" key="1">
    <citation type="submission" date="2021-09" db="EMBL/GenBank/DDBJ databases">
        <authorList>
            <consortium name="AG Swart"/>
            <person name="Singh M."/>
            <person name="Singh A."/>
            <person name="Seah K."/>
            <person name="Emmerich C."/>
        </authorList>
    </citation>
    <scope>NUCLEOTIDE SEQUENCE</scope>
    <source>
        <strain evidence="7">ATCC30299</strain>
    </source>
</reference>
<proteinExistence type="predicted"/>
<evidence type="ECO:0000256" key="3">
    <source>
        <dbReference type="ARBA" id="ARBA00022833"/>
    </source>
</evidence>
<evidence type="ECO:0000256" key="1">
    <source>
        <dbReference type="ARBA" id="ARBA00022723"/>
    </source>
</evidence>
<keyword evidence="8" id="KW-1185">Reference proteome</keyword>
<dbReference type="GO" id="GO:0005634">
    <property type="term" value="C:nucleus"/>
    <property type="evidence" value="ECO:0007669"/>
    <property type="project" value="TreeGrafter"/>
</dbReference>
<feature type="region of interest" description="Disordered" evidence="5">
    <location>
        <begin position="102"/>
        <end position="140"/>
    </location>
</feature>
<dbReference type="InterPro" id="IPR013083">
    <property type="entry name" value="Znf_RING/FYVE/PHD"/>
</dbReference>
<dbReference type="InterPro" id="IPR001841">
    <property type="entry name" value="Znf_RING"/>
</dbReference>
<keyword evidence="3" id="KW-0862">Zinc</keyword>
<organism evidence="7 8">
    <name type="scientific">Blepharisma stoltei</name>
    <dbReference type="NCBI Taxonomy" id="1481888"/>
    <lineage>
        <taxon>Eukaryota</taxon>
        <taxon>Sar</taxon>
        <taxon>Alveolata</taxon>
        <taxon>Ciliophora</taxon>
        <taxon>Postciliodesmatophora</taxon>
        <taxon>Heterotrichea</taxon>
        <taxon>Heterotrichida</taxon>
        <taxon>Blepharismidae</taxon>
        <taxon>Blepharisma</taxon>
    </lineage>
</organism>
<evidence type="ECO:0000259" key="6">
    <source>
        <dbReference type="PROSITE" id="PS50089"/>
    </source>
</evidence>
<dbReference type="PANTHER" id="PTHR45931">
    <property type="entry name" value="SI:CH211-59O9.10"/>
    <property type="match status" value="1"/>
</dbReference>
<dbReference type="GO" id="GO:0061630">
    <property type="term" value="F:ubiquitin protein ligase activity"/>
    <property type="evidence" value="ECO:0007669"/>
    <property type="project" value="TreeGrafter"/>
</dbReference>
<evidence type="ECO:0000313" key="7">
    <source>
        <dbReference type="EMBL" id="CAG9325590.1"/>
    </source>
</evidence>
<comment type="caution">
    <text evidence="7">The sequence shown here is derived from an EMBL/GenBank/DDBJ whole genome shotgun (WGS) entry which is preliminary data.</text>
</comment>
<dbReference type="Proteomes" id="UP001162131">
    <property type="component" value="Unassembled WGS sequence"/>
</dbReference>
<feature type="region of interest" description="Disordered" evidence="5">
    <location>
        <begin position="76"/>
        <end position="95"/>
    </location>
</feature>
<dbReference type="PANTHER" id="PTHR45931:SF16">
    <property type="entry name" value="RING_U-BOX SUPERFAMILY PROTEIN"/>
    <property type="match status" value="1"/>
</dbReference>
<evidence type="ECO:0000256" key="4">
    <source>
        <dbReference type="PROSITE-ProRule" id="PRU00175"/>
    </source>
</evidence>
<keyword evidence="2 4" id="KW-0863">Zinc-finger</keyword>
<dbReference type="GO" id="GO:0008270">
    <property type="term" value="F:zinc ion binding"/>
    <property type="evidence" value="ECO:0007669"/>
    <property type="project" value="UniProtKB-KW"/>
</dbReference>
<dbReference type="EMBL" id="CAJZBQ010000038">
    <property type="protein sequence ID" value="CAG9325590.1"/>
    <property type="molecule type" value="Genomic_DNA"/>
</dbReference>
<gene>
    <name evidence="7" type="ORF">BSTOLATCC_MIC38839</name>
</gene>
<accession>A0AAU9JJ18</accession>
<evidence type="ECO:0000256" key="2">
    <source>
        <dbReference type="ARBA" id="ARBA00022771"/>
    </source>
</evidence>
<protein>
    <recommendedName>
        <fullName evidence="6">RING-type domain-containing protein</fullName>
    </recommendedName>
</protein>
<dbReference type="SUPFAM" id="SSF57850">
    <property type="entry name" value="RING/U-box"/>
    <property type="match status" value="1"/>
</dbReference>
<feature type="domain" description="RING-type" evidence="6">
    <location>
        <begin position="227"/>
        <end position="268"/>
    </location>
</feature>
<evidence type="ECO:0000313" key="8">
    <source>
        <dbReference type="Proteomes" id="UP001162131"/>
    </source>
</evidence>
<dbReference type="PROSITE" id="PS50089">
    <property type="entry name" value="ZF_RING_2"/>
    <property type="match status" value="1"/>
</dbReference>